<accession>A0A2H3L960</accession>
<dbReference type="EMBL" id="LYXE01000090">
    <property type="protein sequence ID" value="PDV98846.1"/>
    <property type="molecule type" value="Genomic_DNA"/>
</dbReference>
<organism evidence="2 3">
    <name type="scientific">Candidatus Chloroploca asiatica</name>
    <dbReference type="NCBI Taxonomy" id="1506545"/>
    <lineage>
        <taxon>Bacteria</taxon>
        <taxon>Bacillati</taxon>
        <taxon>Chloroflexota</taxon>
        <taxon>Chloroflexia</taxon>
        <taxon>Chloroflexales</taxon>
        <taxon>Chloroflexineae</taxon>
        <taxon>Oscillochloridaceae</taxon>
        <taxon>Candidatus Chloroploca</taxon>
    </lineage>
</organism>
<reference evidence="2 3" key="1">
    <citation type="submission" date="2016-05" db="EMBL/GenBank/DDBJ databases">
        <authorList>
            <person name="Lavstsen T."/>
            <person name="Jespersen J.S."/>
        </authorList>
    </citation>
    <scope>NUCLEOTIDE SEQUENCE [LARGE SCALE GENOMIC DNA]</scope>
    <source>
        <strain evidence="2 3">B7-9</strain>
    </source>
</reference>
<dbReference type="AlphaFoldDB" id="A0A2H3L960"/>
<name>A0A2H3L960_9CHLR</name>
<dbReference type="RefSeq" id="WP_141508860.1">
    <property type="nucleotide sequence ID" value="NZ_LYXE01000090.1"/>
</dbReference>
<comment type="caution">
    <text evidence="2">The sequence shown here is derived from an EMBL/GenBank/DDBJ whole genome shotgun (WGS) entry which is preliminary data.</text>
</comment>
<protein>
    <recommendedName>
        <fullName evidence="4">SH3b domain-containing protein</fullName>
    </recommendedName>
</protein>
<evidence type="ECO:0000256" key="1">
    <source>
        <dbReference type="SAM" id="Phobius"/>
    </source>
</evidence>
<proteinExistence type="predicted"/>
<sequence length="186" mass="19783">MPPRLDPSDWDRLFRPQVHQRGGLLRALANLLMVGVVIALLFGGAFLGLRLRDAQIEARIATATAVVATNEALIMLRSTQEARDATATVEALTVPSPAPAPADSLGLGTVIAGGNLRSEPLVVPETVLGQICVGDQVVFLQEQNFADGVRWYQIRLLSTAADCTPERVPVETVGWASSLLLSPPAP</sequence>
<keyword evidence="3" id="KW-1185">Reference proteome</keyword>
<evidence type="ECO:0000313" key="3">
    <source>
        <dbReference type="Proteomes" id="UP000220922"/>
    </source>
</evidence>
<evidence type="ECO:0008006" key="4">
    <source>
        <dbReference type="Google" id="ProtNLM"/>
    </source>
</evidence>
<keyword evidence="1" id="KW-0472">Membrane</keyword>
<evidence type="ECO:0000313" key="2">
    <source>
        <dbReference type="EMBL" id="PDV98846.1"/>
    </source>
</evidence>
<feature type="transmembrane region" description="Helical" evidence="1">
    <location>
        <begin position="27"/>
        <end position="49"/>
    </location>
</feature>
<dbReference type="OrthoDB" id="161868at2"/>
<keyword evidence="1" id="KW-0812">Transmembrane</keyword>
<dbReference type="Proteomes" id="UP000220922">
    <property type="component" value="Unassembled WGS sequence"/>
</dbReference>
<gene>
    <name evidence="2" type="ORF">A9Q02_02630</name>
</gene>
<keyword evidence="1" id="KW-1133">Transmembrane helix</keyword>